<dbReference type="AlphaFoldDB" id="A0A392RGV3"/>
<protein>
    <submittedName>
        <fullName evidence="1">Uncharacterized protein</fullName>
    </submittedName>
</protein>
<comment type="caution">
    <text evidence="1">The sequence shown here is derived from an EMBL/GenBank/DDBJ whole genome shotgun (WGS) entry which is preliminary data.</text>
</comment>
<evidence type="ECO:0000313" key="2">
    <source>
        <dbReference type="Proteomes" id="UP000265520"/>
    </source>
</evidence>
<name>A0A392RGV3_9FABA</name>
<dbReference type="Proteomes" id="UP000265520">
    <property type="component" value="Unassembled WGS sequence"/>
</dbReference>
<reference evidence="1 2" key="1">
    <citation type="journal article" date="2018" name="Front. Plant Sci.">
        <title>Red Clover (Trifolium pratense) and Zigzag Clover (T. medium) - A Picture of Genomic Similarities and Differences.</title>
        <authorList>
            <person name="Dluhosova J."/>
            <person name="Istvanek J."/>
            <person name="Nedelnik J."/>
            <person name="Repkova J."/>
        </authorList>
    </citation>
    <scope>NUCLEOTIDE SEQUENCE [LARGE SCALE GENOMIC DNA]</scope>
    <source>
        <strain evidence="2">cv. 10/8</strain>
        <tissue evidence="1">Leaf</tissue>
    </source>
</reference>
<dbReference type="EMBL" id="LXQA010219758">
    <property type="protein sequence ID" value="MCI35056.1"/>
    <property type="molecule type" value="Genomic_DNA"/>
</dbReference>
<organism evidence="1 2">
    <name type="scientific">Trifolium medium</name>
    <dbReference type="NCBI Taxonomy" id="97028"/>
    <lineage>
        <taxon>Eukaryota</taxon>
        <taxon>Viridiplantae</taxon>
        <taxon>Streptophyta</taxon>
        <taxon>Embryophyta</taxon>
        <taxon>Tracheophyta</taxon>
        <taxon>Spermatophyta</taxon>
        <taxon>Magnoliopsida</taxon>
        <taxon>eudicotyledons</taxon>
        <taxon>Gunneridae</taxon>
        <taxon>Pentapetalae</taxon>
        <taxon>rosids</taxon>
        <taxon>fabids</taxon>
        <taxon>Fabales</taxon>
        <taxon>Fabaceae</taxon>
        <taxon>Papilionoideae</taxon>
        <taxon>50 kb inversion clade</taxon>
        <taxon>NPAAA clade</taxon>
        <taxon>Hologalegina</taxon>
        <taxon>IRL clade</taxon>
        <taxon>Trifolieae</taxon>
        <taxon>Trifolium</taxon>
    </lineage>
</organism>
<keyword evidence="2" id="KW-1185">Reference proteome</keyword>
<evidence type="ECO:0000313" key="1">
    <source>
        <dbReference type="EMBL" id="MCI35056.1"/>
    </source>
</evidence>
<sequence>LGEIDEAALVDRSFSPFLLSGTLCPSGEEECDPASCSAAVAAPGQGIVGGHVPGEEVTSNDDVSARENWFFEDAGFFPALLFSDFTDGAVVGFIESLKDGC</sequence>
<feature type="non-terminal residue" evidence="1">
    <location>
        <position position="1"/>
    </location>
</feature>
<accession>A0A392RGV3</accession>
<proteinExistence type="predicted"/>